<accession>A0A166N390</accession>
<dbReference type="AlphaFoldDB" id="A0A166N390"/>
<comment type="caution">
    <text evidence="2">The sequence shown here is derived from an EMBL/GenBank/DDBJ whole genome shotgun (WGS) entry which is preliminary data.</text>
</comment>
<feature type="region of interest" description="Disordered" evidence="1">
    <location>
        <begin position="1"/>
        <end position="23"/>
    </location>
</feature>
<name>A0A166N390_9PEZI</name>
<evidence type="ECO:0000313" key="2">
    <source>
        <dbReference type="EMBL" id="KZL65261.1"/>
    </source>
</evidence>
<proteinExistence type="predicted"/>
<dbReference type="EMBL" id="LFIV01000230">
    <property type="protein sequence ID" value="KZL65261.1"/>
    <property type="molecule type" value="Genomic_DNA"/>
</dbReference>
<sequence>MTRACAADPETPNASSHQAAPPRYDSLSHMHRVQHFDSPAWQDLEPNVCFVFYSSLPDGENTAAAEQQWEARLRVKARDVPRLMREGFHWTAANFDFEATYIQLDLDDDNDALETVGWTCSRNFFLSDLGDDPHWTARLAVYAQNTNVLSRFRITDLTLDKMGWASAWKEGGMGDSSQWLYDWNFDESEGSFNAIYDDMPLEGWWPWPKCDDDALLESGSADGR</sequence>
<evidence type="ECO:0000256" key="1">
    <source>
        <dbReference type="SAM" id="MobiDB-lite"/>
    </source>
</evidence>
<dbReference type="Proteomes" id="UP000076552">
    <property type="component" value="Unassembled WGS sequence"/>
</dbReference>
<protein>
    <submittedName>
        <fullName evidence="2">Uncharacterized protein</fullName>
    </submittedName>
</protein>
<organism evidence="2 3">
    <name type="scientific">Colletotrichum tofieldiae</name>
    <dbReference type="NCBI Taxonomy" id="708197"/>
    <lineage>
        <taxon>Eukaryota</taxon>
        <taxon>Fungi</taxon>
        <taxon>Dikarya</taxon>
        <taxon>Ascomycota</taxon>
        <taxon>Pezizomycotina</taxon>
        <taxon>Sordariomycetes</taxon>
        <taxon>Hypocreomycetidae</taxon>
        <taxon>Glomerellales</taxon>
        <taxon>Glomerellaceae</taxon>
        <taxon>Colletotrichum</taxon>
        <taxon>Colletotrichum spaethianum species complex</taxon>
    </lineage>
</organism>
<keyword evidence="3" id="KW-1185">Reference proteome</keyword>
<evidence type="ECO:0000313" key="3">
    <source>
        <dbReference type="Proteomes" id="UP000076552"/>
    </source>
</evidence>
<reference evidence="2 3" key="1">
    <citation type="submission" date="2015-06" db="EMBL/GenBank/DDBJ databases">
        <title>Survival trade-offs in plant roots during colonization by closely related pathogenic and mutualistic fungi.</title>
        <authorList>
            <person name="Hacquard S."/>
            <person name="Kracher B."/>
            <person name="Hiruma K."/>
            <person name="Weinman A."/>
            <person name="Muench P."/>
            <person name="Garrido Oter R."/>
            <person name="Ver Loren van Themaat E."/>
            <person name="Dallerey J.-F."/>
            <person name="Damm U."/>
            <person name="Henrissat B."/>
            <person name="Lespinet O."/>
            <person name="Thon M."/>
            <person name="Kemen E."/>
            <person name="McHardy A.C."/>
            <person name="Schulze-Lefert P."/>
            <person name="O'Connell R.J."/>
        </authorList>
    </citation>
    <scope>NUCLEOTIDE SEQUENCE [LARGE SCALE GENOMIC DNA]</scope>
    <source>
        <strain evidence="2 3">0861</strain>
    </source>
</reference>
<gene>
    <name evidence="2" type="ORF">CT0861_00619</name>
</gene>